<dbReference type="InterPro" id="IPR048366">
    <property type="entry name" value="TNP-like_GBD"/>
</dbReference>
<feature type="domain" description="Transposable element P transposase-like GTP-binding insertion" evidence="2">
    <location>
        <begin position="140"/>
        <end position="235"/>
    </location>
</feature>
<dbReference type="Proteomes" id="UP000478052">
    <property type="component" value="Unassembled WGS sequence"/>
</dbReference>
<feature type="non-terminal residue" evidence="4">
    <location>
        <position position="1"/>
    </location>
</feature>
<evidence type="ECO:0000259" key="3">
    <source>
        <dbReference type="Pfam" id="PF21789"/>
    </source>
</evidence>
<keyword evidence="5" id="KW-1185">Reference proteome</keyword>
<dbReference type="PANTHER" id="PTHR48257">
    <property type="match status" value="1"/>
</dbReference>
<evidence type="ECO:0000313" key="4">
    <source>
        <dbReference type="EMBL" id="KAF0705158.1"/>
    </source>
</evidence>
<dbReference type="InterPro" id="IPR048365">
    <property type="entry name" value="TNP-like_RNaseH_N"/>
</dbReference>
<name>A0A6G0VQW7_APHCR</name>
<dbReference type="Pfam" id="PF21789">
    <property type="entry name" value="TNP-like_RNaseH_C"/>
    <property type="match status" value="1"/>
</dbReference>
<organism evidence="4 5">
    <name type="scientific">Aphis craccivora</name>
    <name type="common">Cowpea aphid</name>
    <dbReference type="NCBI Taxonomy" id="307492"/>
    <lineage>
        <taxon>Eukaryota</taxon>
        <taxon>Metazoa</taxon>
        <taxon>Ecdysozoa</taxon>
        <taxon>Arthropoda</taxon>
        <taxon>Hexapoda</taxon>
        <taxon>Insecta</taxon>
        <taxon>Pterygota</taxon>
        <taxon>Neoptera</taxon>
        <taxon>Paraneoptera</taxon>
        <taxon>Hemiptera</taxon>
        <taxon>Sternorrhyncha</taxon>
        <taxon>Aphidomorpha</taxon>
        <taxon>Aphidoidea</taxon>
        <taxon>Aphididae</taxon>
        <taxon>Aphidini</taxon>
        <taxon>Aphis</taxon>
        <taxon>Aphis</taxon>
    </lineage>
</organism>
<accession>A0A6G0VQW7</accession>
<sequence>KISTTKERCFTFGRNLLRTSLDVKTRTLTYSGLEDFGGDIESKFVSSELTDHALVFMFQRLVDNVTQPISVFASKGPVKGVDLVQLIIKAIILLEDAGLQVMALTCDGASTNKTMLKQFGVSGKRADLKNYFTNPYDGNRNLNPSNNFIKWDHYRQVLNDSKSMLKICPKITNYHIVLNNLTKMKVKYATQIFSNSMAVGLQFYRTQNCNGFDDSLETQLFTTKINDMFDAMNRKFPAEGIRENSKDLEILNQSLEWLDQWELMLDQGLIEEKEFLTKNTAESLRRTLKSTIDLVMYLLKECDFKYVLTSKLNQDSLEKFFGIIRQTSGPKDHPSTPNFLQLYRLDTDYTPLITIQDLKNSINENDESFVREKKILILKSHIDEIIKERKWDMDDVFRDTDFEDDRTFNCIFG</sequence>
<dbReference type="Pfam" id="PF21788">
    <property type="entry name" value="TNP-like_GBD"/>
    <property type="match status" value="1"/>
</dbReference>
<gene>
    <name evidence="4" type="ORF">FWK35_00030867</name>
</gene>
<reference evidence="4 5" key="1">
    <citation type="submission" date="2019-08" db="EMBL/GenBank/DDBJ databases">
        <title>Whole genome of Aphis craccivora.</title>
        <authorList>
            <person name="Voronova N.V."/>
            <person name="Shulinski R.S."/>
            <person name="Bandarenka Y.V."/>
            <person name="Zhorov D.G."/>
            <person name="Warner D."/>
        </authorList>
    </citation>
    <scope>NUCLEOTIDE SEQUENCE [LARGE SCALE GENOMIC DNA]</scope>
    <source>
        <strain evidence="4">180601</strain>
        <tissue evidence="4">Whole Body</tissue>
    </source>
</reference>
<dbReference type="Pfam" id="PF21787">
    <property type="entry name" value="TNP-like_RNaseH_N"/>
    <property type="match status" value="1"/>
</dbReference>
<protein>
    <submittedName>
        <fullName evidence="4">THAP-type domain-containing protein</fullName>
    </submittedName>
</protein>
<dbReference type="InterPro" id="IPR048367">
    <property type="entry name" value="TNP-like_RNaseH_C"/>
</dbReference>
<comment type="caution">
    <text evidence="4">The sequence shown here is derived from an EMBL/GenBank/DDBJ whole genome shotgun (WGS) entry which is preliminary data.</text>
</comment>
<evidence type="ECO:0000259" key="1">
    <source>
        <dbReference type="Pfam" id="PF21787"/>
    </source>
</evidence>
<dbReference type="OrthoDB" id="6613714at2759"/>
<dbReference type="EMBL" id="VUJU01013331">
    <property type="protein sequence ID" value="KAF0705158.1"/>
    <property type="molecule type" value="Genomic_DNA"/>
</dbReference>
<evidence type="ECO:0000259" key="2">
    <source>
        <dbReference type="Pfam" id="PF21788"/>
    </source>
</evidence>
<feature type="domain" description="Transposable element P transposase-like RNase H C-terminal" evidence="3">
    <location>
        <begin position="310"/>
        <end position="344"/>
    </location>
</feature>
<dbReference type="AlphaFoldDB" id="A0A6G0VQW7"/>
<evidence type="ECO:0000313" key="5">
    <source>
        <dbReference type="Proteomes" id="UP000478052"/>
    </source>
</evidence>
<dbReference type="PANTHER" id="PTHR48257:SF1">
    <property type="match status" value="1"/>
</dbReference>
<feature type="domain" description="Transposable element P transposase-like RNase H" evidence="1">
    <location>
        <begin position="12"/>
        <end position="120"/>
    </location>
</feature>
<proteinExistence type="predicted"/>